<dbReference type="EMBL" id="JANPWB010000005">
    <property type="protein sequence ID" value="KAJ1184200.1"/>
    <property type="molecule type" value="Genomic_DNA"/>
</dbReference>
<dbReference type="Proteomes" id="UP001066276">
    <property type="component" value="Chromosome 3_1"/>
</dbReference>
<sequence>MERNCSGKSVRNVMRLEILSARWPGLTMCAGTVCQLLIQRTAGDTTSGTSARPLTAGEPQVTPGLLASAIKKRVCTTPVADHAGKERRQENYNT</sequence>
<organism evidence="1 2">
    <name type="scientific">Pleurodeles waltl</name>
    <name type="common">Iberian ribbed newt</name>
    <dbReference type="NCBI Taxonomy" id="8319"/>
    <lineage>
        <taxon>Eukaryota</taxon>
        <taxon>Metazoa</taxon>
        <taxon>Chordata</taxon>
        <taxon>Craniata</taxon>
        <taxon>Vertebrata</taxon>
        <taxon>Euteleostomi</taxon>
        <taxon>Amphibia</taxon>
        <taxon>Batrachia</taxon>
        <taxon>Caudata</taxon>
        <taxon>Salamandroidea</taxon>
        <taxon>Salamandridae</taxon>
        <taxon>Pleurodelinae</taxon>
        <taxon>Pleurodeles</taxon>
    </lineage>
</organism>
<evidence type="ECO:0000313" key="1">
    <source>
        <dbReference type="EMBL" id="KAJ1184200.1"/>
    </source>
</evidence>
<protein>
    <recommendedName>
        <fullName evidence="3">Secreted protein</fullName>
    </recommendedName>
</protein>
<gene>
    <name evidence="1" type="ORF">NDU88_001010</name>
</gene>
<proteinExistence type="predicted"/>
<comment type="caution">
    <text evidence="1">The sequence shown here is derived from an EMBL/GenBank/DDBJ whole genome shotgun (WGS) entry which is preliminary data.</text>
</comment>
<evidence type="ECO:0008006" key="3">
    <source>
        <dbReference type="Google" id="ProtNLM"/>
    </source>
</evidence>
<keyword evidence="2" id="KW-1185">Reference proteome</keyword>
<reference evidence="1" key="1">
    <citation type="journal article" date="2022" name="bioRxiv">
        <title>Sequencing and chromosome-scale assembly of the giantPleurodeles waltlgenome.</title>
        <authorList>
            <person name="Brown T."/>
            <person name="Elewa A."/>
            <person name="Iarovenko S."/>
            <person name="Subramanian E."/>
            <person name="Araus A.J."/>
            <person name="Petzold A."/>
            <person name="Susuki M."/>
            <person name="Suzuki K.-i.T."/>
            <person name="Hayashi T."/>
            <person name="Toyoda A."/>
            <person name="Oliveira C."/>
            <person name="Osipova E."/>
            <person name="Leigh N.D."/>
            <person name="Simon A."/>
            <person name="Yun M.H."/>
        </authorList>
    </citation>
    <scope>NUCLEOTIDE SEQUENCE</scope>
    <source>
        <strain evidence="1">20211129_DDA</strain>
        <tissue evidence="1">Liver</tissue>
    </source>
</reference>
<evidence type="ECO:0000313" key="2">
    <source>
        <dbReference type="Proteomes" id="UP001066276"/>
    </source>
</evidence>
<accession>A0AAV7U6X2</accession>
<name>A0AAV7U6X2_PLEWA</name>
<dbReference type="AlphaFoldDB" id="A0AAV7U6X2"/>